<dbReference type="EMBL" id="BLSD01000214">
    <property type="protein sequence ID" value="GFP40352.1"/>
    <property type="molecule type" value="Genomic_DNA"/>
</dbReference>
<evidence type="ECO:0000313" key="8">
    <source>
        <dbReference type="Proteomes" id="UP000569018"/>
    </source>
</evidence>
<evidence type="ECO:0000256" key="1">
    <source>
        <dbReference type="ARBA" id="ARBA00011040"/>
    </source>
</evidence>
<evidence type="ECO:0000313" key="10">
    <source>
        <dbReference type="Proteomes" id="UP000588083"/>
    </source>
</evidence>
<dbReference type="EMBL" id="BLSC01000190">
    <property type="protein sequence ID" value="GFP37857.1"/>
    <property type="molecule type" value="Genomic_DNA"/>
</dbReference>
<gene>
    <name evidence="3" type="ORF">HKBW3S03_01427</name>
    <name evidence="4" type="ORF">HKBW3S34_02144</name>
    <name evidence="5" type="ORF">HKBW3S44_01537</name>
    <name evidence="6" type="ORF">HKBW3S47_02048</name>
</gene>
<dbReference type="GO" id="GO:0016887">
    <property type="term" value="F:ATP hydrolysis activity"/>
    <property type="evidence" value="ECO:0007669"/>
    <property type="project" value="InterPro"/>
</dbReference>
<evidence type="ECO:0000313" key="6">
    <source>
        <dbReference type="EMBL" id="GFP40352.1"/>
    </source>
</evidence>
<evidence type="ECO:0000313" key="4">
    <source>
        <dbReference type="EMBL" id="GFP31225.1"/>
    </source>
</evidence>
<evidence type="ECO:0000313" key="5">
    <source>
        <dbReference type="EMBL" id="GFP37857.1"/>
    </source>
</evidence>
<dbReference type="PANTHER" id="PTHR10803:SF3">
    <property type="entry name" value="ATPASE GET3"/>
    <property type="match status" value="1"/>
</dbReference>
<dbReference type="EMBL" id="BLRU01000180">
    <property type="protein sequence ID" value="GFP19923.1"/>
    <property type="molecule type" value="Genomic_DNA"/>
</dbReference>
<dbReference type="Proteomes" id="UP000561271">
    <property type="component" value="Unassembled WGS sequence"/>
</dbReference>
<dbReference type="EMBL" id="BLRZ01000207">
    <property type="protein sequence ID" value="GFP31225.1"/>
    <property type="molecule type" value="Genomic_DNA"/>
</dbReference>
<comment type="similarity">
    <text evidence="1">Belongs to the arsA ATPase family.</text>
</comment>
<dbReference type="InterPro" id="IPR025723">
    <property type="entry name" value="ArsA/GET3_ATPase-like"/>
</dbReference>
<dbReference type="PANTHER" id="PTHR10803">
    <property type="entry name" value="ARSENICAL PUMP-DRIVING ATPASE ARSENITE-TRANSLOCATING ATPASE"/>
    <property type="match status" value="1"/>
</dbReference>
<sequence>MDKITINMNKFIQDHPRLKYIFFGGKGGVGKTVMAGAAGLWSARRGKKTLLTSTNPVHSLSSLMERDVLGRPTVVCDEENFYAYEIDTRDTIERSKQEIREKINWFLKFADITTKAEDFIESATMNPAFEESAMFENMIDIMLKDEYEFYVFDTAPTANARRLLGMSKVYSLWVEKMLKSREEARSLKELLSFSKKKEEDPLLDYLLSFKERMSHAKGLLTDEALTAFFFGTLPESLPIAVITRFINWFHEFGIPVGGVVVNGVIQKEQVGKDAAEFVLNRIRMQDEHMEEIWSIFGDKVRAIVPLFETEVKGVKMLNRMIEYLFAP</sequence>
<evidence type="ECO:0000313" key="9">
    <source>
        <dbReference type="Proteomes" id="UP000574717"/>
    </source>
</evidence>
<dbReference type="Gene3D" id="3.40.50.300">
    <property type="entry name" value="P-loop containing nucleotide triphosphate hydrolases"/>
    <property type="match status" value="1"/>
</dbReference>
<dbReference type="Proteomes" id="UP000588083">
    <property type="component" value="Unassembled WGS sequence"/>
</dbReference>
<evidence type="ECO:0000313" key="3">
    <source>
        <dbReference type="EMBL" id="GFP19923.1"/>
    </source>
</evidence>
<dbReference type="Proteomes" id="UP000569018">
    <property type="component" value="Unassembled WGS sequence"/>
</dbReference>
<name>A0A6V8NI88_9ACTN</name>
<proteinExistence type="inferred from homology"/>
<protein>
    <submittedName>
        <fullName evidence="3">Arsenite/tail-anchored protein-transporting ATPase</fullName>
    </submittedName>
</protein>
<evidence type="ECO:0000313" key="7">
    <source>
        <dbReference type="Proteomes" id="UP000561271"/>
    </source>
</evidence>
<dbReference type="InterPro" id="IPR027417">
    <property type="entry name" value="P-loop_NTPase"/>
</dbReference>
<dbReference type="Proteomes" id="UP000574717">
    <property type="component" value="Unassembled WGS sequence"/>
</dbReference>
<dbReference type="GO" id="GO:0005524">
    <property type="term" value="F:ATP binding"/>
    <property type="evidence" value="ECO:0007669"/>
    <property type="project" value="InterPro"/>
</dbReference>
<evidence type="ECO:0000259" key="2">
    <source>
        <dbReference type="Pfam" id="PF02374"/>
    </source>
</evidence>
<dbReference type="Pfam" id="PF02374">
    <property type="entry name" value="ArsA_ATPase"/>
    <property type="match status" value="1"/>
</dbReference>
<organism evidence="3 9">
    <name type="scientific">Candidatus Hakubella thermalkaliphila</name>
    <dbReference type="NCBI Taxonomy" id="2754717"/>
    <lineage>
        <taxon>Bacteria</taxon>
        <taxon>Bacillati</taxon>
        <taxon>Actinomycetota</taxon>
        <taxon>Actinomycetota incertae sedis</taxon>
        <taxon>Candidatus Hakubellales</taxon>
        <taxon>Candidatus Hakubellaceae</taxon>
        <taxon>Candidatus Hakubella</taxon>
    </lineage>
</organism>
<dbReference type="InterPro" id="IPR016300">
    <property type="entry name" value="ATPase_ArsA/GET3"/>
</dbReference>
<dbReference type="RefSeq" id="WP_176231991.1">
    <property type="nucleotide sequence ID" value="NZ_BLRU01000180.1"/>
</dbReference>
<keyword evidence="10" id="KW-1185">Reference proteome</keyword>
<feature type="domain" description="ArsA/GET3 Anion-transporting ATPase-like" evidence="2">
    <location>
        <begin position="19"/>
        <end position="324"/>
    </location>
</feature>
<accession>A0A6V8NI88</accession>
<reference evidence="7 8" key="1">
    <citation type="journal article" date="2020" name="Front. Microbiol.">
        <title>Single-cell genomics of novel Actinobacteria with the Wood-Ljungdahl pathway discovered in a serpentinizing system.</title>
        <authorList>
            <person name="Merino N."/>
            <person name="Kawai M."/>
            <person name="Boyd E.S."/>
            <person name="Colman D.R."/>
            <person name="McGlynn S.E."/>
            <person name="Nealson K.H."/>
            <person name="Kurokawa K."/>
            <person name="Hongoh Y."/>
        </authorList>
    </citation>
    <scope>NUCLEOTIDE SEQUENCE [LARGE SCALE GENOMIC DNA]</scope>
    <source>
        <strain evidence="3 9">S03</strain>
        <strain evidence="4 10">S34</strain>
        <strain evidence="5 7">S44</strain>
        <strain evidence="6 8">S47</strain>
    </source>
</reference>
<dbReference type="CDD" id="cd02035">
    <property type="entry name" value="ArsA"/>
    <property type="match status" value="1"/>
</dbReference>
<dbReference type="AlphaFoldDB" id="A0A6V8NI88"/>
<dbReference type="NCBIfam" id="TIGR00345">
    <property type="entry name" value="GET3_arsA_TRC40"/>
    <property type="match status" value="1"/>
</dbReference>
<dbReference type="SUPFAM" id="SSF52540">
    <property type="entry name" value="P-loop containing nucleoside triphosphate hydrolases"/>
    <property type="match status" value="1"/>
</dbReference>
<comment type="caution">
    <text evidence="3">The sequence shown here is derived from an EMBL/GenBank/DDBJ whole genome shotgun (WGS) entry which is preliminary data.</text>
</comment>